<keyword evidence="1" id="KW-0472">Membrane</keyword>
<accession>A0A3B0WQ27</accession>
<dbReference type="EMBL" id="UOFA01000230">
    <property type="protein sequence ID" value="VAW45814.1"/>
    <property type="molecule type" value="Genomic_DNA"/>
</dbReference>
<organism evidence="2">
    <name type="scientific">hydrothermal vent metagenome</name>
    <dbReference type="NCBI Taxonomy" id="652676"/>
    <lineage>
        <taxon>unclassified sequences</taxon>
        <taxon>metagenomes</taxon>
        <taxon>ecological metagenomes</taxon>
    </lineage>
</organism>
<reference evidence="2" key="1">
    <citation type="submission" date="2018-06" db="EMBL/GenBank/DDBJ databases">
        <authorList>
            <person name="Zhirakovskaya E."/>
        </authorList>
    </citation>
    <scope>NUCLEOTIDE SEQUENCE</scope>
</reference>
<gene>
    <name evidence="2" type="ORF">MNBD_GAMMA02-1803</name>
</gene>
<feature type="transmembrane region" description="Helical" evidence="1">
    <location>
        <begin position="6"/>
        <end position="25"/>
    </location>
</feature>
<proteinExistence type="predicted"/>
<evidence type="ECO:0000256" key="1">
    <source>
        <dbReference type="SAM" id="Phobius"/>
    </source>
</evidence>
<feature type="non-terminal residue" evidence="2">
    <location>
        <position position="102"/>
    </location>
</feature>
<evidence type="ECO:0000313" key="2">
    <source>
        <dbReference type="EMBL" id="VAW45814.1"/>
    </source>
</evidence>
<name>A0A3B0WQ27_9ZZZZ</name>
<sequence>MKKSKYIYVIMMMVFSAGLYAAPLAPDIIVIDDQRNLELTASTAVTLDRRPLQAAAKALEQGGTGLMVRTLAGYNARLVYTAGGTPSGGELSNLDLLNFIVG</sequence>
<keyword evidence="1" id="KW-0812">Transmembrane</keyword>
<keyword evidence="1" id="KW-1133">Transmembrane helix</keyword>
<protein>
    <submittedName>
        <fullName evidence="2">Uncharacterized protein</fullName>
    </submittedName>
</protein>
<dbReference type="AlphaFoldDB" id="A0A3B0WQ27"/>